<evidence type="ECO:0000313" key="3">
    <source>
        <dbReference type="EMBL" id="TGO87778.1"/>
    </source>
</evidence>
<feature type="region of interest" description="Disordered" evidence="1">
    <location>
        <begin position="42"/>
        <end position="95"/>
    </location>
</feature>
<keyword evidence="2" id="KW-0732">Signal</keyword>
<protein>
    <submittedName>
        <fullName evidence="3">Uncharacterized protein</fullName>
    </submittedName>
</protein>
<evidence type="ECO:0000256" key="1">
    <source>
        <dbReference type="SAM" id="MobiDB-lite"/>
    </source>
</evidence>
<organism evidence="3 4">
    <name type="scientific">Botrytis porri</name>
    <dbReference type="NCBI Taxonomy" id="87229"/>
    <lineage>
        <taxon>Eukaryota</taxon>
        <taxon>Fungi</taxon>
        <taxon>Dikarya</taxon>
        <taxon>Ascomycota</taxon>
        <taxon>Pezizomycotina</taxon>
        <taxon>Leotiomycetes</taxon>
        <taxon>Helotiales</taxon>
        <taxon>Sclerotiniaceae</taxon>
        <taxon>Botrytis</taxon>
    </lineage>
</organism>
<name>A0A4Z1KQ91_9HELO</name>
<gene>
    <name evidence="3" type="ORF">BPOR_0204g00070</name>
</gene>
<keyword evidence="4" id="KW-1185">Reference proteome</keyword>
<evidence type="ECO:0000256" key="2">
    <source>
        <dbReference type="SAM" id="SignalP"/>
    </source>
</evidence>
<dbReference type="AlphaFoldDB" id="A0A4Z1KQ91"/>
<accession>A0A4Z1KQ91</accession>
<dbReference type="OrthoDB" id="3482385at2759"/>
<feature type="signal peptide" evidence="2">
    <location>
        <begin position="1"/>
        <end position="18"/>
    </location>
</feature>
<feature type="compositionally biased region" description="Gly residues" evidence="1">
    <location>
        <begin position="72"/>
        <end position="81"/>
    </location>
</feature>
<proteinExistence type="predicted"/>
<reference evidence="3 4" key="1">
    <citation type="submission" date="2017-12" db="EMBL/GenBank/DDBJ databases">
        <title>Comparative genomics of Botrytis spp.</title>
        <authorList>
            <person name="Valero-Jimenez C.A."/>
            <person name="Tapia P."/>
            <person name="Veloso J."/>
            <person name="Silva-Moreno E."/>
            <person name="Staats M."/>
            <person name="Valdes J.H."/>
            <person name="Van Kan J.A.L."/>
        </authorList>
    </citation>
    <scope>NUCLEOTIDE SEQUENCE [LARGE SCALE GENOMIC DNA]</scope>
    <source>
        <strain evidence="3 4">MUCL3349</strain>
    </source>
</reference>
<dbReference type="EMBL" id="PQXO01000204">
    <property type="protein sequence ID" value="TGO87778.1"/>
    <property type="molecule type" value="Genomic_DNA"/>
</dbReference>
<dbReference type="Proteomes" id="UP000297280">
    <property type="component" value="Unassembled WGS sequence"/>
</dbReference>
<evidence type="ECO:0000313" key="4">
    <source>
        <dbReference type="Proteomes" id="UP000297280"/>
    </source>
</evidence>
<comment type="caution">
    <text evidence="3">The sequence shown here is derived from an EMBL/GenBank/DDBJ whole genome shotgun (WGS) entry which is preliminary data.</text>
</comment>
<feature type="chain" id="PRO_5021258470" evidence="2">
    <location>
        <begin position="19"/>
        <end position="95"/>
    </location>
</feature>
<sequence length="95" mass="9790">MGQFFAKMVLVLLGVGCALKWEERRNDRLANEAYNYEIGRLESGSASLGGGDGHREGGSAAGEKNESATAAGAGGFLGGENSGDVGLTRTLPLED</sequence>